<feature type="compositionally biased region" description="Basic and acidic residues" evidence="14">
    <location>
        <begin position="325"/>
        <end position="339"/>
    </location>
</feature>
<dbReference type="GO" id="GO:0005978">
    <property type="term" value="P:glycogen biosynthetic process"/>
    <property type="evidence" value="ECO:0007669"/>
    <property type="project" value="UniProtKB-KW"/>
</dbReference>
<evidence type="ECO:0000313" key="16">
    <source>
        <dbReference type="Proteomes" id="UP001234581"/>
    </source>
</evidence>
<feature type="region of interest" description="Disordered" evidence="14">
    <location>
        <begin position="264"/>
        <end position="288"/>
    </location>
</feature>
<dbReference type="AlphaFoldDB" id="A0AAD7XWM0"/>
<comment type="cofactor">
    <cofactor evidence="1">
        <name>Mn(2+)</name>
        <dbReference type="ChEBI" id="CHEBI:29035"/>
    </cofactor>
</comment>
<evidence type="ECO:0000256" key="3">
    <source>
        <dbReference type="ARBA" id="ARBA00022490"/>
    </source>
</evidence>
<evidence type="ECO:0000256" key="12">
    <source>
        <dbReference type="ARBA" id="ARBA00052293"/>
    </source>
</evidence>
<comment type="catalytic activity">
    <reaction evidence="12">
        <text>L-tyrosyl-[glycogenin] + UDP-alpha-D-glucose = alpha-D-glucosyl-L-tyrosyl-[glycogenin] + UDP + H(+)</text>
        <dbReference type="Rhea" id="RHEA:23360"/>
        <dbReference type="Rhea" id="RHEA-COMP:14604"/>
        <dbReference type="Rhea" id="RHEA-COMP:14605"/>
        <dbReference type="ChEBI" id="CHEBI:15378"/>
        <dbReference type="ChEBI" id="CHEBI:46858"/>
        <dbReference type="ChEBI" id="CHEBI:58223"/>
        <dbReference type="ChEBI" id="CHEBI:58885"/>
        <dbReference type="ChEBI" id="CHEBI:140573"/>
        <dbReference type="EC" id="2.4.1.186"/>
    </reaction>
</comment>
<reference evidence="15 16" key="1">
    <citation type="submission" date="2023-03" db="EMBL/GenBank/DDBJ databases">
        <title>Genome sequence of Lichtheimia ornata CBS 291.66.</title>
        <authorList>
            <person name="Mohabir J.T."/>
            <person name="Shea T.P."/>
            <person name="Kurbessoian T."/>
            <person name="Berby B."/>
            <person name="Fontaine J."/>
            <person name="Livny J."/>
            <person name="Gnirke A."/>
            <person name="Stajich J.E."/>
            <person name="Cuomo C.A."/>
        </authorList>
    </citation>
    <scope>NUCLEOTIDE SEQUENCE [LARGE SCALE GENOMIC DNA]</scope>
    <source>
        <strain evidence="15">CBS 291.66</strain>
    </source>
</reference>
<keyword evidence="6" id="KW-0320">Glycogen biosynthesis</keyword>
<keyword evidence="3" id="KW-0963">Cytoplasm</keyword>
<dbReference type="InterPro" id="IPR002495">
    <property type="entry name" value="Glyco_trans_8"/>
</dbReference>
<evidence type="ECO:0000256" key="13">
    <source>
        <dbReference type="ARBA" id="ARBA00057883"/>
    </source>
</evidence>
<evidence type="ECO:0000256" key="5">
    <source>
        <dbReference type="ARBA" id="ARBA00022723"/>
    </source>
</evidence>
<comment type="caution">
    <text evidence="15">The sequence shown here is derived from an EMBL/GenBank/DDBJ whole genome shotgun (WGS) entry which is preliminary data.</text>
</comment>
<keyword evidence="16" id="KW-1185">Reference proteome</keyword>
<evidence type="ECO:0000256" key="8">
    <source>
        <dbReference type="ARBA" id="ARBA00023211"/>
    </source>
</evidence>
<evidence type="ECO:0000256" key="6">
    <source>
        <dbReference type="ARBA" id="ARBA00023056"/>
    </source>
</evidence>
<name>A0AAD7XWM0_9FUNG</name>
<dbReference type="EMBL" id="JARTCD010000016">
    <property type="protein sequence ID" value="KAJ8659824.1"/>
    <property type="molecule type" value="Genomic_DNA"/>
</dbReference>
<dbReference type="FunFam" id="3.90.550.10:FF:000092">
    <property type="entry name" value="Glycogenin 2"/>
    <property type="match status" value="1"/>
</dbReference>
<evidence type="ECO:0000256" key="1">
    <source>
        <dbReference type="ARBA" id="ARBA00001936"/>
    </source>
</evidence>
<feature type="compositionally biased region" description="Basic residues" evidence="14">
    <location>
        <begin position="270"/>
        <end position="288"/>
    </location>
</feature>
<evidence type="ECO:0000256" key="9">
    <source>
        <dbReference type="ARBA" id="ARBA00038162"/>
    </source>
</evidence>
<comment type="function">
    <text evidence="13">Self-glucosylating initiator of glycogen synthesis. It catalyzes the formation of a short alpha (1,4)-glucosyl chain covalently attached via a glucose 1-O-tyrosyl linkage to internal tyrosine residues and these chains act as primers for the elongation reaction catalyzed by glycogen synthase.</text>
</comment>
<organism evidence="15 16">
    <name type="scientific">Lichtheimia ornata</name>
    <dbReference type="NCBI Taxonomy" id="688661"/>
    <lineage>
        <taxon>Eukaryota</taxon>
        <taxon>Fungi</taxon>
        <taxon>Fungi incertae sedis</taxon>
        <taxon>Mucoromycota</taxon>
        <taxon>Mucoromycotina</taxon>
        <taxon>Mucoromycetes</taxon>
        <taxon>Mucorales</taxon>
        <taxon>Lichtheimiaceae</taxon>
        <taxon>Lichtheimia</taxon>
    </lineage>
</organism>
<dbReference type="InterPro" id="IPR050587">
    <property type="entry name" value="GNT1/Glycosyltrans_8"/>
</dbReference>
<evidence type="ECO:0000313" key="15">
    <source>
        <dbReference type="EMBL" id="KAJ8659824.1"/>
    </source>
</evidence>
<evidence type="ECO:0000256" key="2">
    <source>
        <dbReference type="ARBA" id="ARBA00004496"/>
    </source>
</evidence>
<gene>
    <name evidence="15" type="ORF">O0I10_004417</name>
</gene>
<comment type="similarity">
    <text evidence="9">Belongs to the glycosyltransferase 8 family. Glycogenin subfamily.</text>
</comment>
<dbReference type="GeneID" id="83211830"/>
<evidence type="ECO:0000256" key="10">
    <source>
        <dbReference type="ARBA" id="ARBA00038934"/>
    </source>
</evidence>
<keyword evidence="5" id="KW-0479">Metal-binding</keyword>
<proteinExistence type="inferred from homology"/>
<evidence type="ECO:0000256" key="11">
    <source>
        <dbReference type="ARBA" id="ARBA00050886"/>
    </source>
</evidence>
<dbReference type="GO" id="GO:0008466">
    <property type="term" value="F:glycogenin glucosyltransferase activity"/>
    <property type="evidence" value="ECO:0007669"/>
    <property type="project" value="UniProtKB-EC"/>
</dbReference>
<dbReference type="Pfam" id="PF01501">
    <property type="entry name" value="Glyco_transf_8"/>
    <property type="match status" value="2"/>
</dbReference>
<dbReference type="SUPFAM" id="SSF53448">
    <property type="entry name" value="Nucleotide-diphospho-sugar transferases"/>
    <property type="match status" value="1"/>
</dbReference>
<keyword evidence="8" id="KW-0464">Manganese</keyword>
<dbReference type="Gene3D" id="3.90.550.10">
    <property type="entry name" value="Spore Coat Polysaccharide Biosynthesis Protein SpsA, Chain A"/>
    <property type="match status" value="1"/>
</dbReference>
<keyword evidence="7" id="KW-0325">Glycoprotein</keyword>
<evidence type="ECO:0000256" key="4">
    <source>
        <dbReference type="ARBA" id="ARBA00022679"/>
    </source>
</evidence>
<keyword evidence="4" id="KW-0808">Transferase</keyword>
<evidence type="ECO:0000256" key="7">
    <source>
        <dbReference type="ARBA" id="ARBA00023180"/>
    </source>
</evidence>
<comment type="catalytic activity">
    <reaction evidence="11">
        <text>[1,4-alpha-D-glucosyl](n)-L-tyrosyl-[glycogenin] + UDP-alpha-D-glucose = [1,4-alpha-D-glucosyl](n+1)-L-tyrosyl-[glycogenin] + UDP + H(+)</text>
        <dbReference type="Rhea" id="RHEA:56560"/>
        <dbReference type="Rhea" id="RHEA-COMP:14606"/>
        <dbReference type="Rhea" id="RHEA-COMP:14607"/>
        <dbReference type="ChEBI" id="CHEBI:15378"/>
        <dbReference type="ChEBI" id="CHEBI:58223"/>
        <dbReference type="ChEBI" id="CHEBI:58885"/>
        <dbReference type="ChEBI" id="CHEBI:140574"/>
        <dbReference type="EC" id="2.4.1.186"/>
    </reaction>
</comment>
<dbReference type="EC" id="2.4.1.186" evidence="10"/>
<dbReference type="PANTHER" id="PTHR11183">
    <property type="entry name" value="GLYCOGENIN SUBFAMILY MEMBER"/>
    <property type="match status" value="1"/>
</dbReference>
<protein>
    <recommendedName>
        <fullName evidence="10">glycogenin glucosyltransferase</fullName>
        <ecNumber evidence="10">2.4.1.186</ecNumber>
    </recommendedName>
</protein>
<sequence length="390" mass="44379">MKAFITLITNDTYAPGALVLAHRLRDMGSIHDLVCLVTHQVSNHVRALLLDRCYTRLLDVQELFTTRFENLLLLGRPELGATLTKIQLWGLTEYSKLVFLDADTLPIRNIDDLFSRPAFAAAPDTGWPDCFNSGVFVAEPSDSIYQGLLQMAADKGSFDGGDQGLLNSFFCHWPETPQHRLPFTYNTTPSAVYSYLPAYREFKQKIAVIHFIGKDKPWHHTQRFADGSLFKPAGTDTEFLQLWWDTWDKHYGKHISPTSLITPANAPSVHQHHHEQQHQQQHHYHHHLSSSEQTITWDMINIQPPSTAKNKTDTTLIPSSVTHGNAKDPPHIKQKDIPEKSIPSKTDTKQEGQVGLHSGELPHYTFLQSSTFTEATMLEFELDHRERMTK</sequence>
<dbReference type="GO" id="GO:0005737">
    <property type="term" value="C:cytoplasm"/>
    <property type="evidence" value="ECO:0007669"/>
    <property type="project" value="UniProtKB-SubCell"/>
</dbReference>
<comment type="subcellular location">
    <subcellularLocation>
        <location evidence="2">Cytoplasm</location>
    </subcellularLocation>
</comment>
<dbReference type="RefSeq" id="XP_058344737.1">
    <property type="nucleotide sequence ID" value="XM_058484476.1"/>
</dbReference>
<dbReference type="Proteomes" id="UP001234581">
    <property type="component" value="Unassembled WGS sequence"/>
</dbReference>
<dbReference type="InterPro" id="IPR029044">
    <property type="entry name" value="Nucleotide-diphossugar_trans"/>
</dbReference>
<dbReference type="CDD" id="cd02537">
    <property type="entry name" value="GT8_Glycogenin"/>
    <property type="match status" value="1"/>
</dbReference>
<evidence type="ECO:0000256" key="14">
    <source>
        <dbReference type="SAM" id="MobiDB-lite"/>
    </source>
</evidence>
<feature type="region of interest" description="Disordered" evidence="14">
    <location>
        <begin position="317"/>
        <end position="357"/>
    </location>
</feature>
<accession>A0AAD7XWM0</accession>
<dbReference type="GO" id="GO:0046872">
    <property type="term" value="F:metal ion binding"/>
    <property type="evidence" value="ECO:0007669"/>
    <property type="project" value="UniProtKB-KW"/>
</dbReference>